<name>A0A9Q9ATI2_9PEZI</name>
<feature type="region of interest" description="Disordered" evidence="1">
    <location>
        <begin position="1"/>
        <end position="29"/>
    </location>
</feature>
<feature type="region of interest" description="Disordered" evidence="1">
    <location>
        <begin position="43"/>
        <end position="210"/>
    </location>
</feature>
<dbReference type="InterPro" id="IPR021589">
    <property type="entry name" value="Cut12"/>
</dbReference>
<keyword evidence="4" id="KW-1185">Reference proteome</keyword>
<feature type="compositionally biased region" description="Polar residues" evidence="1">
    <location>
        <begin position="420"/>
        <end position="431"/>
    </location>
</feature>
<evidence type="ECO:0000313" key="3">
    <source>
        <dbReference type="EMBL" id="USW51666.1"/>
    </source>
</evidence>
<accession>A0A9Q9ATI2</accession>
<reference evidence="3" key="1">
    <citation type="submission" date="2022-06" db="EMBL/GenBank/DDBJ databases">
        <title>Complete genome sequences of two strains of the flax pathogen Septoria linicola.</title>
        <authorList>
            <person name="Lapalu N."/>
            <person name="Simon A."/>
            <person name="Demenou B."/>
            <person name="Paumier D."/>
            <person name="Guillot M.-P."/>
            <person name="Gout L."/>
            <person name="Valade R."/>
        </authorList>
    </citation>
    <scope>NUCLEOTIDE SEQUENCE</scope>
    <source>
        <strain evidence="3">SE15195</strain>
    </source>
</reference>
<sequence>MLHWLAGQKPHENNGDPDTTGYIEPPETPAPVFAVRAFKHAIFGTPATEKPKAPRRHSNTDHGRPGQQSRPRMMRPRSTNDAATLGKFDDAIASEPLPSPTKGILMTPGTAGGKRKTVTFPDHVVDNEEKRPTNTGLPEDCPGKFPSPWTKPTGGDSEHVEDTTQRSGGRSKLTEALEQAREETSRRKVRLGRTGKSQEDLTADLAEPVSESGKYWKREYDCYREKTTAEVKKLVAKQKLAKNYARDKDDQCLELADELKQERKKVDKLQRRTEDLEARLKEYQDLLKQSKAAEESAKDELERIKRGFGTTGYRRPIETATKTTMSSRTEQEARPWRDSHMASVVSQGAKPDPQIEPHEVPHTSTEQPEPARSRRRPREIQTKAPDDLWAPSSTLELSQGDPARPLSRASRAVTCGTGATPLQSLSINSVPKETISLAMSMGLQPPSPTREKRQDSPLQPSEPSAIVPAAANEDLSIPLPSSPFDPDTTMNKPPPSPTAERSARKELRRAAVDTKENVSPINRPKSKDGAEKPSAAWSAMNAPAFVDKRQKALEKARERLASRGRIVS</sequence>
<dbReference type="Proteomes" id="UP001056384">
    <property type="component" value="Chromosome 3"/>
</dbReference>
<feature type="compositionally biased region" description="Basic and acidic residues" evidence="1">
    <location>
        <begin position="501"/>
        <end position="516"/>
    </location>
</feature>
<proteinExistence type="predicted"/>
<feature type="region of interest" description="Disordered" evidence="1">
    <location>
        <begin position="287"/>
        <end position="543"/>
    </location>
</feature>
<dbReference type="AlphaFoldDB" id="A0A9Q9ATI2"/>
<dbReference type="Pfam" id="PF11500">
    <property type="entry name" value="Cut12"/>
    <property type="match status" value="1"/>
</dbReference>
<protein>
    <submittedName>
        <fullName evidence="3">Spindle pole body-associated protein cut12</fullName>
    </submittedName>
</protein>
<evidence type="ECO:0000259" key="2">
    <source>
        <dbReference type="Pfam" id="PF11500"/>
    </source>
</evidence>
<feature type="compositionally biased region" description="Basic and acidic residues" evidence="1">
    <location>
        <begin position="123"/>
        <end position="132"/>
    </location>
</feature>
<evidence type="ECO:0000313" key="4">
    <source>
        <dbReference type="Proteomes" id="UP001056384"/>
    </source>
</evidence>
<feature type="compositionally biased region" description="Basic and acidic residues" evidence="1">
    <location>
        <begin position="329"/>
        <end position="340"/>
    </location>
</feature>
<evidence type="ECO:0000256" key="1">
    <source>
        <dbReference type="SAM" id="MobiDB-lite"/>
    </source>
</evidence>
<gene>
    <name evidence="3" type="ORF">Slin15195_G049850</name>
</gene>
<feature type="compositionally biased region" description="Basic and acidic residues" evidence="1">
    <location>
        <begin position="291"/>
        <end position="305"/>
    </location>
</feature>
<dbReference type="EMBL" id="CP099420">
    <property type="protein sequence ID" value="USW51666.1"/>
    <property type="molecule type" value="Genomic_DNA"/>
</dbReference>
<organism evidence="3 4">
    <name type="scientific">Septoria linicola</name>
    <dbReference type="NCBI Taxonomy" id="215465"/>
    <lineage>
        <taxon>Eukaryota</taxon>
        <taxon>Fungi</taxon>
        <taxon>Dikarya</taxon>
        <taxon>Ascomycota</taxon>
        <taxon>Pezizomycotina</taxon>
        <taxon>Dothideomycetes</taxon>
        <taxon>Dothideomycetidae</taxon>
        <taxon>Mycosphaerellales</taxon>
        <taxon>Mycosphaerellaceae</taxon>
        <taxon>Septoria</taxon>
    </lineage>
</organism>
<dbReference type="OrthoDB" id="5383703at2759"/>
<feature type="domain" description="Spindle pole body-associated protein cut12" evidence="2">
    <location>
        <begin position="178"/>
        <end position="280"/>
    </location>
</feature>
<feature type="compositionally biased region" description="Basic and acidic residues" evidence="1">
    <location>
        <begin position="172"/>
        <end position="186"/>
    </location>
</feature>